<evidence type="ECO:0000313" key="4">
    <source>
        <dbReference type="Proteomes" id="UP000433652"/>
    </source>
</evidence>
<dbReference type="InterPro" id="IPR058334">
    <property type="entry name" value="DUF8021"/>
</dbReference>
<dbReference type="EMBL" id="WTYM01000030">
    <property type="protein sequence ID" value="MXO58711.1"/>
    <property type="molecule type" value="Genomic_DNA"/>
</dbReference>
<name>A0A6I4SRW2_9SPHN</name>
<dbReference type="Proteomes" id="UP000433652">
    <property type="component" value="Unassembled WGS sequence"/>
</dbReference>
<sequence length="307" mass="33204">MRLVLALCLIATSAALGAQPALAADSTAPACDRECLRGIVTEVLFALARHDVGKLPVAANLRVTEDGVEKPLDKIGLVRSVTKLQGYRQDIIDERGQEAVTGVMVEESGAPIILVVRVKLDAEQKLSELELVTTRSRAEGLLFNIDAYGGAPAEAMNIAPRPDQLETRAKAIELAMYYPRGLSNAETFNAIGTPFAPEAYRLENGALMAGPGCKFAPGCDNIGDQSLAIFKRLGRVTVRDIVVDERMGIVMMRLSWNVSGPGSDRLTAWEMFKVYGGQIHMVQAYIRLFPPELDLGGWPIAEGITQP</sequence>
<evidence type="ECO:0000256" key="1">
    <source>
        <dbReference type="SAM" id="SignalP"/>
    </source>
</evidence>
<feature type="domain" description="DUF8021" evidence="2">
    <location>
        <begin position="166"/>
        <end position="285"/>
    </location>
</feature>
<keyword evidence="4" id="KW-1185">Reference proteome</keyword>
<dbReference type="AlphaFoldDB" id="A0A6I4SRW2"/>
<proteinExistence type="predicted"/>
<dbReference type="RefSeq" id="WP_159792446.1">
    <property type="nucleotide sequence ID" value="NZ_WTYM01000030.1"/>
</dbReference>
<protein>
    <recommendedName>
        <fullName evidence="2">DUF8021 domain-containing protein</fullName>
    </recommendedName>
</protein>
<feature type="chain" id="PRO_5026291766" description="DUF8021 domain-containing protein" evidence="1">
    <location>
        <begin position="24"/>
        <end position="307"/>
    </location>
</feature>
<comment type="caution">
    <text evidence="3">The sequence shown here is derived from an EMBL/GenBank/DDBJ whole genome shotgun (WGS) entry which is preliminary data.</text>
</comment>
<evidence type="ECO:0000313" key="3">
    <source>
        <dbReference type="EMBL" id="MXO58711.1"/>
    </source>
</evidence>
<evidence type="ECO:0000259" key="2">
    <source>
        <dbReference type="Pfam" id="PF26061"/>
    </source>
</evidence>
<reference evidence="3 4" key="1">
    <citation type="submission" date="2019-12" db="EMBL/GenBank/DDBJ databases">
        <title>Genomic-based taxomic classification of the family Erythrobacteraceae.</title>
        <authorList>
            <person name="Xu L."/>
        </authorList>
    </citation>
    <scope>NUCLEOTIDE SEQUENCE [LARGE SCALE GENOMIC DNA]</scope>
    <source>
        <strain evidence="3 4">MCCC 1K01500</strain>
    </source>
</reference>
<keyword evidence="1" id="KW-0732">Signal</keyword>
<dbReference type="Pfam" id="PF26061">
    <property type="entry name" value="DUF8021"/>
    <property type="match status" value="1"/>
</dbReference>
<feature type="signal peptide" evidence="1">
    <location>
        <begin position="1"/>
        <end position="23"/>
    </location>
</feature>
<gene>
    <name evidence="3" type="ORF">GRI89_04040</name>
</gene>
<accession>A0A6I4SRW2</accession>
<organism evidence="3 4">
    <name type="scientific">Croceibacterium salegens</name>
    <dbReference type="NCBI Taxonomy" id="1737568"/>
    <lineage>
        <taxon>Bacteria</taxon>
        <taxon>Pseudomonadati</taxon>
        <taxon>Pseudomonadota</taxon>
        <taxon>Alphaproteobacteria</taxon>
        <taxon>Sphingomonadales</taxon>
        <taxon>Erythrobacteraceae</taxon>
        <taxon>Croceibacterium</taxon>
    </lineage>
</organism>